<feature type="transmembrane region" description="Helical" evidence="8">
    <location>
        <begin position="168"/>
        <end position="188"/>
    </location>
</feature>
<dbReference type="Proteomes" id="UP001597145">
    <property type="component" value="Unassembled WGS sequence"/>
</dbReference>
<comment type="similarity">
    <text evidence="2">Belongs to the major facilitator superfamily. EmrB family.</text>
</comment>
<evidence type="ECO:0000256" key="1">
    <source>
        <dbReference type="ARBA" id="ARBA00004651"/>
    </source>
</evidence>
<feature type="transmembrane region" description="Helical" evidence="8">
    <location>
        <begin position="436"/>
        <end position="455"/>
    </location>
</feature>
<dbReference type="PANTHER" id="PTHR42718">
    <property type="entry name" value="MAJOR FACILITATOR SUPERFAMILY MULTIDRUG TRANSPORTER MFSC"/>
    <property type="match status" value="1"/>
</dbReference>
<feature type="transmembrane region" description="Helical" evidence="8">
    <location>
        <begin position="266"/>
        <end position="290"/>
    </location>
</feature>
<dbReference type="EMBL" id="JBHUCP010000006">
    <property type="protein sequence ID" value="MFD1529894.1"/>
    <property type="molecule type" value="Genomic_DNA"/>
</dbReference>
<organism evidence="10 11">
    <name type="scientific">Pseudonocardia aurantiaca</name>
    <dbReference type="NCBI Taxonomy" id="75290"/>
    <lineage>
        <taxon>Bacteria</taxon>
        <taxon>Bacillati</taxon>
        <taxon>Actinomycetota</taxon>
        <taxon>Actinomycetes</taxon>
        <taxon>Pseudonocardiales</taxon>
        <taxon>Pseudonocardiaceae</taxon>
        <taxon>Pseudonocardia</taxon>
    </lineage>
</organism>
<dbReference type="InterPro" id="IPR011701">
    <property type="entry name" value="MFS"/>
</dbReference>
<evidence type="ECO:0000313" key="10">
    <source>
        <dbReference type="EMBL" id="MFD1529894.1"/>
    </source>
</evidence>
<feature type="transmembrane region" description="Helical" evidence="8">
    <location>
        <begin position="110"/>
        <end position="129"/>
    </location>
</feature>
<dbReference type="Pfam" id="PF07690">
    <property type="entry name" value="MFS_1"/>
    <property type="match status" value="1"/>
</dbReference>
<name>A0ABW4FHY1_9PSEU</name>
<feature type="transmembrane region" description="Helical" evidence="8">
    <location>
        <begin position="12"/>
        <end position="34"/>
    </location>
</feature>
<protein>
    <submittedName>
        <fullName evidence="10">MFS transporter</fullName>
    </submittedName>
</protein>
<feature type="transmembrane region" description="Helical" evidence="8">
    <location>
        <begin position="82"/>
        <end position="104"/>
    </location>
</feature>
<dbReference type="InterPro" id="IPR004638">
    <property type="entry name" value="EmrB-like"/>
</dbReference>
<feature type="transmembrane region" description="Helical" evidence="8">
    <location>
        <begin position="406"/>
        <end position="430"/>
    </location>
</feature>
<feature type="transmembrane region" description="Helical" evidence="8">
    <location>
        <begin position="224"/>
        <end position="245"/>
    </location>
</feature>
<evidence type="ECO:0000256" key="2">
    <source>
        <dbReference type="ARBA" id="ARBA00008537"/>
    </source>
</evidence>
<dbReference type="InterPro" id="IPR036259">
    <property type="entry name" value="MFS_trans_sf"/>
</dbReference>
<dbReference type="Gene3D" id="1.20.1720.10">
    <property type="entry name" value="Multidrug resistance protein D"/>
    <property type="match status" value="1"/>
</dbReference>
<gene>
    <name evidence="10" type="ORF">ACFSCY_10610</name>
</gene>
<keyword evidence="11" id="KW-1185">Reference proteome</keyword>
<feature type="domain" description="Major facilitator superfamily (MFS) profile" evidence="9">
    <location>
        <begin position="12"/>
        <end position="459"/>
    </location>
</feature>
<dbReference type="InterPro" id="IPR020846">
    <property type="entry name" value="MFS_dom"/>
</dbReference>
<comment type="subcellular location">
    <subcellularLocation>
        <location evidence="1">Cell membrane</location>
        <topology evidence="1">Multi-pass membrane protein</topology>
    </subcellularLocation>
</comment>
<evidence type="ECO:0000256" key="5">
    <source>
        <dbReference type="ARBA" id="ARBA00022692"/>
    </source>
</evidence>
<evidence type="ECO:0000256" key="7">
    <source>
        <dbReference type="ARBA" id="ARBA00023136"/>
    </source>
</evidence>
<keyword evidence="5 8" id="KW-0812">Transmembrane</keyword>
<feature type="transmembrane region" description="Helical" evidence="8">
    <location>
        <begin position="54"/>
        <end position="70"/>
    </location>
</feature>
<dbReference type="SUPFAM" id="SSF103473">
    <property type="entry name" value="MFS general substrate transporter"/>
    <property type="match status" value="1"/>
</dbReference>
<proteinExistence type="inferred from homology"/>
<feature type="transmembrane region" description="Helical" evidence="8">
    <location>
        <begin position="331"/>
        <end position="351"/>
    </location>
</feature>
<feature type="transmembrane region" description="Helical" evidence="8">
    <location>
        <begin position="138"/>
        <end position="156"/>
    </location>
</feature>
<evidence type="ECO:0000259" key="9">
    <source>
        <dbReference type="PROSITE" id="PS50850"/>
    </source>
</evidence>
<keyword evidence="7 8" id="KW-0472">Membrane</keyword>
<dbReference type="Gene3D" id="1.20.1250.20">
    <property type="entry name" value="MFS general substrate transporter like domains"/>
    <property type="match status" value="1"/>
</dbReference>
<evidence type="ECO:0000256" key="3">
    <source>
        <dbReference type="ARBA" id="ARBA00022448"/>
    </source>
</evidence>
<evidence type="ECO:0000256" key="6">
    <source>
        <dbReference type="ARBA" id="ARBA00022989"/>
    </source>
</evidence>
<reference evidence="11" key="1">
    <citation type="journal article" date="2019" name="Int. J. Syst. Evol. Microbiol.">
        <title>The Global Catalogue of Microorganisms (GCM) 10K type strain sequencing project: providing services to taxonomists for standard genome sequencing and annotation.</title>
        <authorList>
            <consortium name="The Broad Institute Genomics Platform"/>
            <consortium name="The Broad Institute Genome Sequencing Center for Infectious Disease"/>
            <person name="Wu L."/>
            <person name="Ma J."/>
        </authorList>
    </citation>
    <scope>NUCLEOTIDE SEQUENCE [LARGE SCALE GENOMIC DNA]</scope>
    <source>
        <strain evidence="11">JCM 12165</strain>
    </source>
</reference>
<sequence>MPELSRRRRMLILVICCSSLFMVSLDNTIVNLALPSIQRELGSSLSALQWTVDAYTLVIACLLLLSGSTADRIGRRRVFQTGLVLFGLGSLLCSAAPTTGALIACRALQAVGGSMLNPVALSIISNTFLDRRERAKAIGVWGAVIGVSMALGPVLGGVLVDGVGWRSVFWINVPVAVAAVVLCAKFVPESRAARARRFDPLGQLLVVVLLGGLVFGIIEGPNLGWTSPAILGCFAAALVAGGLLVRVESRLSQPLVDPRFFRSIPFSAATLTAVCAFAALSGFLFLNALYLQDVRGYTPLHAGLLTLPMAVMAGVLPPVSARLVSSRGARVSLLIAGAAIAASALLLALVLRADTPIAVMLVAYVLFGVGFGMVNAPITNTAVAGMPLSQSGVAGAVASTSRQTGAALGVAVLGSLVTSSIAGPFAAGFAGAARPAWLVMIGCGLAIVVLGILATGRRAVASAARTAALFDESATERVAAAAAR</sequence>
<accession>A0ABW4FHY1</accession>
<keyword evidence="4" id="KW-1003">Cell membrane</keyword>
<dbReference type="PANTHER" id="PTHR42718:SF9">
    <property type="entry name" value="MAJOR FACILITATOR SUPERFAMILY MULTIDRUG TRANSPORTER MFSC"/>
    <property type="match status" value="1"/>
</dbReference>
<evidence type="ECO:0000256" key="4">
    <source>
        <dbReference type="ARBA" id="ARBA00022475"/>
    </source>
</evidence>
<comment type="caution">
    <text evidence="10">The sequence shown here is derived from an EMBL/GenBank/DDBJ whole genome shotgun (WGS) entry which is preliminary data.</text>
</comment>
<evidence type="ECO:0000256" key="8">
    <source>
        <dbReference type="SAM" id="Phobius"/>
    </source>
</evidence>
<keyword evidence="6 8" id="KW-1133">Transmembrane helix</keyword>
<feature type="transmembrane region" description="Helical" evidence="8">
    <location>
        <begin position="302"/>
        <end position="319"/>
    </location>
</feature>
<dbReference type="CDD" id="cd17321">
    <property type="entry name" value="MFS_MMR_MDR_like"/>
    <property type="match status" value="1"/>
</dbReference>
<feature type="transmembrane region" description="Helical" evidence="8">
    <location>
        <begin position="200"/>
        <end position="218"/>
    </location>
</feature>
<dbReference type="PRINTS" id="PR01036">
    <property type="entry name" value="TCRTETB"/>
</dbReference>
<dbReference type="NCBIfam" id="TIGR00711">
    <property type="entry name" value="efflux_EmrB"/>
    <property type="match status" value="1"/>
</dbReference>
<feature type="transmembrane region" description="Helical" evidence="8">
    <location>
        <begin position="357"/>
        <end position="378"/>
    </location>
</feature>
<dbReference type="PROSITE" id="PS50850">
    <property type="entry name" value="MFS"/>
    <property type="match status" value="1"/>
</dbReference>
<evidence type="ECO:0000313" key="11">
    <source>
        <dbReference type="Proteomes" id="UP001597145"/>
    </source>
</evidence>
<keyword evidence="3" id="KW-0813">Transport</keyword>
<dbReference type="RefSeq" id="WP_343975834.1">
    <property type="nucleotide sequence ID" value="NZ_BAAAJG010000008.1"/>
</dbReference>